<proteinExistence type="inferred from homology"/>
<protein>
    <recommendedName>
        <fullName evidence="6">V-type proton ATPase subunit H</fullName>
    </recommendedName>
</protein>
<organism evidence="8 9">
    <name type="scientific">Caenorhabditis angaria</name>
    <dbReference type="NCBI Taxonomy" id="860376"/>
    <lineage>
        <taxon>Eukaryota</taxon>
        <taxon>Metazoa</taxon>
        <taxon>Ecdysozoa</taxon>
        <taxon>Nematoda</taxon>
        <taxon>Chromadorea</taxon>
        <taxon>Rhabditida</taxon>
        <taxon>Rhabditina</taxon>
        <taxon>Rhabditomorpha</taxon>
        <taxon>Rhabditoidea</taxon>
        <taxon>Rhabditidae</taxon>
        <taxon>Peloderinae</taxon>
        <taxon>Caenorhabditis</taxon>
    </lineage>
</organism>
<dbReference type="PIRSF" id="PIRSF032184">
    <property type="entry name" value="ATPase_V1_H"/>
    <property type="match status" value="1"/>
</dbReference>
<dbReference type="InterPro" id="IPR011989">
    <property type="entry name" value="ARM-like"/>
</dbReference>
<dbReference type="SUPFAM" id="SSF48371">
    <property type="entry name" value="ARM repeat"/>
    <property type="match status" value="1"/>
</dbReference>
<keyword evidence="9" id="KW-1185">Reference proteome</keyword>
<dbReference type="Pfam" id="PF11698">
    <property type="entry name" value="V-ATPase_H_C"/>
    <property type="match status" value="1"/>
</dbReference>
<comment type="caution">
    <text evidence="8">The sequence shown here is derived from an EMBL/GenBank/DDBJ whole genome shotgun (WGS) entry which is preliminary data.</text>
</comment>
<dbReference type="GO" id="GO:0046961">
    <property type="term" value="F:proton-transporting ATPase activity, rotational mechanism"/>
    <property type="evidence" value="ECO:0007669"/>
    <property type="project" value="UniProtKB-UniRule"/>
</dbReference>
<accession>A0A9P1IG22</accession>
<dbReference type="OrthoDB" id="10263554at2759"/>
<evidence type="ECO:0000256" key="5">
    <source>
        <dbReference type="ARBA" id="ARBA00046225"/>
    </source>
</evidence>
<evidence type="ECO:0000256" key="6">
    <source>
        <dbReference type="PIRNR" id="PIRNR032184"/>
    </source>
</evidence>
<evidence type="ECO:0000259" key="7">
    <source>
        <dbReference type="Pfam" id="PF11698"/>
    </source>
</evidence>
<evidence type="ECO:0000256" key="1">
    <source>
        <dbReference type="ARBA" id="ARBA00008613"/>
    </source>
</evidence>
<dbReference type="PANTHER" id="PTHR10698">
    <property type="entry name" value="V-TYPE PROTON ATPASE SUBUNIT H"/>
    <property type="match status" value="1"/>
</dbReference>
<comment type="subunit">
    <text evidence="6">V-ATPase is a heteromultimeric enzyme made up of two complexes: the ATP-hydrolytic V1 complex and the proton translocation V0 complex.</text>
</comment>
<dbReference type="Gene3D" id="1.25.10.10">
    <property type="entry name" value="Leucine-rich Repeat Variant"/>
    <property type="match status" value="1"/>
</dbReference>
<dbReference type="Proteomes" id="UP001152747">
    <property type="component" value="Unassembled WGS sequence"/>
</dbReference>
<dbReference type="EMBL" id="CANHGI010000003">
    <property type="protein sequence ID" value="CAI5444644.1"/>
    <property type="molecule type" value="Genomic_DNA"/>
</dbReference>
<dbReference type="CDD" id="cd00256">
    <property type="entry name" value="VATPase_H"/>
    <property type="match status" value="1"/>
</dbReference>
<dbReference type="Gene3D" id="1.25.40.150">
    <property type="entry name" value="V-type ATPase, subunit H, C-terminal domain"/>
    <property type="match status" value="1"/>
</dbReference>
<dbReference type="PANTHER" id="PTHR10698:SF1">
    <property type="entry name" value="V-TYPE PROTON ATPASE SUBUNIT H 1-RELATED"/>
    <property type="match status" value="1"/>
</dbReference>
<dbReference type="InterPro" id="IPR011987">
    <property type="entry name" value="ATPase_V1-cplx_hsu_C"/>
</dbReference>
<dbReference type="AlphaFoldDB" id="A0A9P1IG22"/>
<dbReference type="InterPro" id="IPR016024">
    <property type="entry name" value="ARM-type_fold"/>
</dbReference>
<evidence type="ECO:0000313" key="9">
    <source>
        <dbReference type="Proteomes" id="UP001152747"/>
    </source>
</evidence>
<evidence type="ECO:0000256" key="3">
    <source>
        <dbReference type="ARBA" id="ARBA00022781"/>
    </source>
</evidence>
<evidence type="ECO:0000256" key="4">
    <source>
        <dbReference type="ARBA" id="ARBA00023065"/>
    </source>
</evidence>
<keyword evidence="3 6" id="KW-0375">Hydrogen ion transport</keyword>
<dbReference type="GO" id="GO:0000221">
    <property type="term" value="C:vacuolar proton-transporting V-type ATPase, V1 domain"/>
    <property type="evidence" value="ECO:0007669"/>
    <property type="project" value="UniProtKB-UniRule"/>
</dbReference>
<evidence type="ECO:0000256" key="2">
    <source>
        <dbReference type="ARBA" id="ARBA00022448"/>
    </source>
</evidence>
<name>A0A9P1IG22_9PELO</name>
<comment type="similarity">
    <text evidence="1 6">Belongs to the V-ATPase H subunit family.</text>
</comment>
<keyword evidence="4 6" id="KW-0406">Ion transport</keyword>
<dbReference type="InterPro" id="IPR004908">
    <property type="entry name" value="ATPase_V1-cplx_hsu"/>
</dbReference>
<gene>
    <name evidence="8" type="ORF">CAMP_LOCUS7281</name>
</gene>
<comment type="function">
    <text evidence="5">Subunit of the V1 complex of vacuolar(H+)-ATPase (V-ATPase), a multisubunit enzyme composed of a peripheral complex (V1) that hydrolyzes ATP and a membrane integral complex (V0) that translocates protons. V-ATPase is responsible for acidifying and maintaining the pH of intracellular compartments and in some cell types, is targeted to the plasma membrane, where it is responsible for acidifying the extracellular environment. Subunit H is essential for V-ATPase activity, but not for the assembly of the complex.</text>
</comment>
<dbReference type="GO" id="GO:0005765">
    <property type="term" value="C:lysosomal membrane"/>
    <property type="evidence" value="ECO:0007669"/>
    <property type="project" value="TreeGrafter"/>
</dbReference>
<dbReference type="InterPro" id="IPR038497">
    <property type="entry name" value="ATPase_V1-cplx_hsu_C_sf"/>
</dbReference>
<feature type="domain" description="ATPase V1 complex subunit H C-terminal" evidence="7">
    <location>
        <begin position="329"/>
        <end position="444"/>
    </location>
</feature>
<keyword evidence="2 6" id="KW-0813">Transport</keyword>
<reference evidence="8" key="1">
    <citation type="submission" date="2022-11" db="EMBL/GenBank/DDBJ databases">
        <authorList>
            <person name="Kikuchi T."/>
        </authorList>
    </citation>
    <scope>NUCLEOTIDE SEQUENCE</scope>
    <source>
        <strain evidence="8">PS1010</strain>
    </source>
</reference>
<sequence length="452" mass="52832">MVYGDDQELVRSHLQIETAKVRQLKMNWLPFLKARMISHHDYDFIVTYEDAVNKHERNVVLNVYKDKAVYAFIHLASQVTKNEFVRYVLTVIDDLLIEDGTRVEIFEVAANLSKRSPFFFFVNFLTRSDPYTVHITCEIVTKLATLGKTKMSGDDLEYFMGFFREQMNRGLANDYISSTTRCMQTLFRCDSYRVAFANHNGHDSLIHALYSTRKCGFQIQYQIIFCMWLLTFNHYAAEQTLNSNVIQMIVTILGTCSKEKVIRIILATLRNILSKIEDKVHKKQAALQMVQCKLIKKLELIDTRKFDDIELLEDIAFLRENLQKITVDLTSFDEYESELRHGCLHWSPVHKCEKFWEKNASKLNENRNELLKILIGLLENSNDPLVVCVAAHDIGEYVRFNPRGKHFLEQLGGKEALMRLLMVKDPNIRYHALLSAQKFMVHNWKYLGLKYT</sequence>
<dbReference type="Pfam" id="PF03224">
    <property type="entry name" value="V-ATPase_H_N"/>
    <property type="match status" value="1"/>
</dbReference>
<evidence type="ECO:0000313" key="8">
    <source>
        <dbReference type="EMBL" id="CAI5444644.1"/>
    </source>
</evidence>